<proteinExistence type="predicted"/>
<evidence type="ECO:0000313" key="5">
    <source>
        <dbReference type="Proteomes" id="UP001501442"/>
    </source>
</evidence>
<dbReference type="Gene3D" id="1.10.357.10">
    <property type="entry name" value="Tetracycline Repressor, domain 2"/>
    <property type="match status" value="1"/>
</dbReference>
<dbReference type="EMBL" id="BAABHK010000017">
    <property type="protein sequence ID" value="GAA4636280.1"/>
    <property type="molecule type" value="Genomic_DNA"/>
</dbReference>
<evidence type="ECO:0000313" key="4">
    <source>
        <dbReference type="EMBL" id="GAA4636280.1"/>
    </source>
</evidence>
<protein>
    <submittedName>
        <fullName evidence="4">TetR/AcrR family transcriptional regulator</fullName>
    </submittedName>
</protein>
<dbReference type="Pfam" id="PF00440">
    <property type="entry name" value="TetR_N"/>
    <property type="match status" value="1"/>
</dbReference>
<gene>
    <name evidence="4" type="ORF">GCM10023196_085410</name>
</gene>
<evidence type="ECO:0000256" key="2">
    <source>
        <dbReference type="PROSITE-ProRule" id="PRU00335"/>
    </source>
</evidence>
<dbReference type="PANTHER" id="PTHR30055">
    <property type="entry name" value="HTH-TYPE TRANSCRIPTIONAL REGULATOR RUTR"/>
    <property type="match status" value="1"/>
</dbReference>
<dbReference type="InterPro" id="IPR001647">
    <property type="entry name" value="HTH_TetR"/>
</dbReference>
<dbReference type="PANTHER" id="PTHR30055:SF239">
    <property type="entry name" value="TRANSCRIPTIONAL REGULATORY PROTEIN"/>
    <property type="match status" value="1"/>
</dbReference>
<dbReference type="PROSITE" id="PS50977">
    <property type="entry name" value="HTH_TETR_2"/>
    <property type="match status" value="1"/>
</dbReference>
<accession>A0ABP8UQL4</accession>
<keyword evidence="5" id="KW-1185">Reference proteome</keyword>
<organism evidence="4 5">
    <name type="scientific">Actinoallomurus vinaceus</name>
    <dbReference type="NCBI Taxonomy" id="1080074"/>
    <lineage>
        <taxon>Bacteria</taxon>
        <taxon>Bacillati</taxon>
        <taxon>Actinomycetota</taxon>
        <taxon>Actinomycetes</taxon>
        <taxon>Streptosporangiales</taxon>
        <taxon>Thermomonosporaceae</taxon>
        <taxon>Actinoallomurus</taxon>
    </lineage>
</organism>
<dbReference type="Proteomes" id="UP001501442">
    <property type="component" value="Unassembled WGS sequence"/>
</dbReference>
<dbReference type="RefSeq" id="WP_345439266.1">
    <property type="nucleotide sequence ID" value="NZ_BAABHK010000017.1"/>
</dbReference>
<dbReference type="SUPFAM" id="SSF46689">
    <property type="entry name" value="Homeodomain-like"/>
    <property type="match status" value="1"/>
</dbReference>
<dbReference type="PRINTS" id="PR00455">
    <property type="entry name" value="HTHTETR"/>
</dbReference>
<name>A0ABP8UQL4_9ACTN</name>
<sequence length="195" mass="21919">MVKEQGKGGGRRLTAQDWVDAALTALGEGGLAAVAVEPLAKRLKTTKGSFYWHFANREALIEAVLKRWEELNTESVIKAVNDEPDPERRLRNLFKEVPAATDGDPIEVVLVGNVRHPQVAAVLQRVTERRIDYVTQIFTELGFPADEARRRGVLIYTSHLGQTHLMHAAPNVLPASRAERKRYLETLLEILLHRE</sequence>
<reference evidence="5" key="1">
    <citation type="journal article" date="2019" name="Int. J. Syst. Evol. Microbiol.">
        <title>The Global Catalogue of Microorganisms (GCM) 10K type strain sequencing project: providing services to taxonomists for standard genome sequencing and annotation.</title>
        <authorList>
            <consortium name="The Broad Institute Genomics Platform"/>
            <consortium name="The Broad Institute Genome Sequencing Center for Infectious Disease"/>
            <person name="Wu L."/>
            <person name="Ma J."/>
        </authorList>
    </citation>
    <scope>NUCLEOTIDE SEQUENCE [LARGE SCALE GENOMIC DNA]</scope>
    <source>
        <strain evidence="5">JCM 17939</strain>
    </source>
</reference>
<evidence type="ECO:0000259" key="3">
    <source>
        <dbReference type="PROSITE" id="PS50977"/>
    </source>
</evidence>
<feature type="domain" description="HTH tetR-type" evidence="3">
    <location>
        <begin position="12"/>
        <end position="72"/>
    </location>
</feature>
<comment type="caution">
    <text evidence="4">The sequence shown here is derived from an EMBL/GenBank/DDBJ whole genome shotgun (WGS) entry which is preliminary data.</text>
</comment>
<evidence type="ECO:0000256" key="1">
    <source>
        <dbReference type="ARBA" id="ARBA00023125"/>
    </source>
</evidence>
<dbReference type="InterPro" id="IPR050109">
    <property type="entry name" value="HTH-type_TetR-like_transc_reg"/>
</dbReference>
<keyword evidence="1 2" id="KW-0238">DNA-binding</keyword>
<dbReference type="InterPro" id="IPR009057">
    <property type="entry name" value="Homeodomain-like_sf"/>
</dbReference>
<feature type="DNA-binding region" description="H-T-H motif" evidence="2">
    <location>
        <begin position="35"/>
        <end position="54"/>
    </location>
</feature>